<accession>A0A3B1DEY7</accession>
<organism evidence="1">
    <name type="scientific">hydrothermal vent metagenome</name>
    <dbReference type="NCBI Taxonomy" id="652676"/>
    <lineage>
        <taxon>unclassified sequences</taxon>
        <taxon>metagenomes</taxon>
        <taxon>ecological metagenomes</taxon>
    </lineage>
</organism>
<dbReference type="EMBL" id="UOGJ01000050">
    <property type="protein sequence ID" value="VAX35403.1"/>
    <property type="molecule type" value="Genomic_DNA"/>
</dbReference>
<dbReference type="SUPFAM" id="SSF48452">
    <property type="entry name" value="TPR-like"/>
    <property type="match status" value="1"/>
</dbReference>
<name>A0A3B1DEY7_9ZZZZ</name>
<dbReference type="AlphaFoldDB" id="A0A3B1DEY7"/>
<evidence type="ECO:0008006" key="2">
    <source>
        <dbReference type="Google" id="ProtNLM"/>
    </source>
</evidence>
<protein>
    <recommendedName>
        <fullName evidence="2">Outer membrane lipoprotein BamD-like domain-containing protein</fullName>
    </recommendedName>
</protein>
<dbReference type="InterPro" id="IPR011990">
    <property type="entry name" value="TPR-like_helical_dom_sf"/>
</dbReference>
<sequence>MKKTLIIFFFILIGVFVGLSLADHKSEYIAEKNLWKINKKFNSVTRDTENIPENSLNQLLSDYEKFIIKFPNSNLLSQAHIFVGRLYVYKKDIESAREKFEETIRIFNSIPIVVVKALKEIIHTYKLENDVPNVIKSYERVMKDYPLTSLGLEAPLRIVKLNQKLNSPQAQKSFNAAITHYKGLIQSYPDSLIEYKVQQLLATIYLTKQEWKKAVNTYGEVLIRFSEPHYLTPAKADALTKSINTLAVFQLNDFDLPVSIYKKFLIAHPNHPFSQRLKEIIIELGKMKEQSSTDAVTK</sequence>
<proteinExistence type="predicted"/>
<gene>
    <name evidence="1" type="ORF">MNBD_UNCLBAC01-827</name>
</gene>
<reference evidence="1" key="1">
    <citation type="submission" date="2018-06" db="EMBL/GenBank/DDBJ databases">
        <authorList>
            <person name="Zhirakovskaya E."/>
        </authorList>
    </citation>
    <scope>NUCLEOTIDE SEQUENCE</scope>
</reference>
<dbReference type="Gene3D" id="1.25.40.10">
    <property type="entry name" value="Tetratricopeptide repeat domain"/>
    <property type="match status" value="2"/>
</dbReference>
<evidence type="ECO:0000313" key="1">
    <source>
        <dbReference type="EMBL" id="VAX35403.1"/>
    </source>
</evidence>